<comment type="caution">
    <text evidence="2">The sequence shown here is derived from an EMBL/GenBank/DDBJ whole genome shotgun (WGS) entry which is preliminary data.</text>
</comment>
<dbReference type="OrthoDB" id="124789at2759"/>
<dbReference type="EMBL" id="CADEPI010000036">
    <property type="protein sequence ID" value="CAB3368141.1"/>
    <property type="molecule type" value="Genomic_DNA"/>
</dbReference>
<dbReference type="PANTHER" id="PTHR47086">
    <property type="entry name" value="BTB DOMAIN-CONTAINING PROTEIN"/>
    <property type="match status" value="1"/>
</dbReference>
<evidence type="ECO:0000313" key="3">
    <source>
        <dbReference type="Proteomes" id="UP000494165"/>
    </source>
</evidence>
<dbReference type="Proteomes" id="UP000494165">
    <property type="component" value="Unassembled WGS sequence"/>
</dbReference>
<name>A0A8S1CIH7_9INSE</name>
<dbReference type="Pfam" id="PF21599">
    <property type="entry name" value="ZSWIM3_N"/>
    <property type="match status" value="1"/>
</dbReference>
<reference evidence="2 3" key="1">
    <citation type="submission" date="2020-04" db="EMBL/GenBank/DDBJ databases">
        <authorList>
            <person name="Alioto T."/>
            <person name="Alioto T."/>
            <person name="Gomez Garrido J."/>
        </authorList>
    </citation>
    <scope>NUCLEOTIDE SEQUENCE [LARGE SCALE GENOMIC DNA]</scope>
</reference>
<keyword evidence="3" id="KW-1185">Reference proteome</keyword>
<proteinExistence type="predicted"/>
<evidence type="ECO:0000313" key="2">
    <source>
        <dbReference type="EMBL" id="CAB3368141.1"/>
    </source>
</evidence>
<dbReference type="InterPro" id="IPR040854">
    <property type="entry name" value="ZSWIM9"/>
</dbReference>
<organism evidence="2 3">
    <name type="scientific">Cloeon dipterum</name>
    <dbReference type="NCBI Taxonomy" id="197152"/>
    <lineage>
        <taxon>Eukaryota</taxon>
        <taxon>Metazoa</taxon>
        <taxon>Ecdysozoa</taxon>
        <taxon>Arthropoda</taxon>
        <taxon>Hexapoda</taxon>
        <taxon>Insecta</taxon>
        <taxon>Pterygota</taxon>
        <taxon>Palaeoptera</taxon>
        <taxon>Ephemeroptera</taxon>
        <taxon>Pisciforma</taxon>
        <taxon>Baetidae</taxon>
        <taxon>Cloeon</taxon>
    </lineage>
</organism>
<dbReference type="PANTHER" id="PTHR47086:SF4">
    <property type="entry name" value="BTB DOMAIN-CONTAINING PROTEIN"/>
    <property type="match status" value="1"/>
</dbReference>
<dbReference type="InterPro" id="IPR048325">
    <property type="entry name" value="ZSWIM3_N"/>
</dbReference>
<gene>
    <name evidence="2" type="ORF">CLODIP_2_CD08068</name>
</gene>
<sequence length="565" mass="64921">MSDADEAMEEEASASVFHLNVSQGQGNEAEEANNLSNLMIKIGEKFCSFEHYKTRIKEHERVTRTRFSLMDSKLLTWFSKPGKNPQKVAHANPEIKYFSLTACCVRGKNNRRTVADKDRLRNKLSMKLGCPALFHIKMTPDGQSLQVMRMVREHNHPVGQEEVKLTRQKAMKMKVVVHEGFIYRRTTPKGGEAVLKCQTVKCKGQAIEDKDDNVIIVVAHNHDSTEESQKMNDCLKKMEERAISEAIPVEQIFAEEAEKNPDVITRKSEGFLIKTLSKKRLQTEPEVPESLLSLSNLLVSDQYRHRYGCNLEEFPRELFIGCIKAKGSEVAAIFASLFLCERFNGPVDEMHIDCSFNDLPSVPDDMKYILSIHFVKKKMFYPSIFAFTSSRSSSMIKGLLMYLKEEVMQNTAPDMIYVDFKWQINLVLSEQFPGSIIEHSYIYFTKDIWSQAHEIGLMGLQEQEYVIFWIQQLICLPFLPADQMLLALLEFEKSLPDEMVCSPVMVLLIRYIQETWLDTFGDQNLSTHENHGRSNLLVNQFHKKIIAALKIAKEPTVWTIISKQK</sequence>
<evidence type="ECO:0000259" key="1">
    <source>
        <dbReference type="Pfam" id="PF21599"/>
    </source>
</evidence>
<dbReference type="Gene3D" id="2.20.25.240">
    <property type="match status" value="1"/>
</dbReference>
<accession>A0A8S1CIH7</accession>
<feature type="domain" description="ZSWIM3 N-terminal" evidence="1">
    <location>
        <begin position="40"/>
        <end position="156"/>
    </location>
</feature>
<dbReference type="AlphaFoldDB" id="A0A8S1CIH7"/>
<protein>
    <recommendedName>
        <fullName evidence="1">ZSWIM3 N-terminal domain-containing protein</fullName>
    </recommendedName>
</protein>